<dbReference type="InterPro" id="IPR029030">
    <property type="entry name" value="Caspase-like_dom_sf"/>
</dbReference>
<evidence type="ECO:0000256" key="3">
    <source>
        <dbReference type="ARBA" id="ARBA00022703"/>
    </source>
</evidence>
<dbReference type="PROSITE" id="PS50208">
    <property type="entry name" value="CASPASE_P20"/>
    <property type="match status" value="1"/>
</dbReference>
<dbReference type="Proteomes" id="UP000494165">
    <property type="component" value="Unassembled WGS sequence"/>
</dbReference>
<dbReference type="InterPro" id="IPR002138">
    <property type="entry name" value="Pept_C14_p10"/>
</dbReference>
<dbReference type="EMBL" id="CADEPI010000033">
    <property type="protein sequence ID" value="CAB3367782.1"/>
    <property type="molecule type" value="Genomic_DNA"/>
</dbReference>
<dbReference type="InterPro" id="IPR016129">
    <property type="entry name" value="Caspase_his_AS"/>
</dbReference>
<dbReference type="GO" id="GO:0016322">
    <property type="term" value="P:neuron remodeling"/>
    <property type="evidence" value="ECO:0007669"/>
    <property type="project" value="UniProtKB-ARBA"/>
</dbReference>
<evidence type="ECO:0000313" key="10">
    <source>
        <dbReference type="EMBL" id="CAB3367782.1"/>
    </source>
</evidence>
<evidence type="ECO:0000256" key="4">
    <source>
        <dbReference type="ARBA" id="ARBA00022801"/>
    </source>
</evidence>
<dbReference type="InterPro" id="IPR011600">
    <property type="entry name" value="Pept_C14_caspase"/>
</dbReference>
<dbReference type="GO" id="GO:0045751">
    <property type="term" value="P:negative regulation of Toll signaling pathway"/>
    <property type="evidence" value="ECO:0007669"/>
    <property type="project" value="UniProtKB-ARBA"/>
</dbReference>
<dbReference type="InterPro" id="IPR001309">
    <property type="entry name" value="Pept_C14_p20"/>
</dbReference>
<keyword evidence="11" id="KW-1185">Reference proteome</keyword>
<dbReference type="GO" id="GO:0043525">
    <property type="term" value="P:positive regulation of neuron apoptotic process"/>
    <property type="evidence" value="ECO:0007669"/>
    <property type="project" value="TreeGrafter"/>
</dbReference>
<evidence type="ECO:0000256" key="1">
    <source>
        <dbReference type="ARBA" id="ARBA00010134"/>
    </source>
</evidence>
<comment type="caution">
    <text evidence="10">The sequence shown here is derived from an EMBL/GenBank/DDBJ whole genome shotgun (WGS) entry which is preliminary data.</text>
</comment>
<dbReference type="GO" id="GO:0045476">
    <property type="term" value="P:nurse cell apoptotic process"/>
    <property type="evidence" value="ECO:0007669"/>
    <property type="project" value="UniProtKB-ARBA"/>
</dbReference>
<proteinExistence type="inferred from homology"/>
<evidence type="ECO:0000256" key="7">
    <source>
        <dbReference type="RuleBase" id="RU003971"/>
    </source>
</evidence>
<dbReference type="GO" id="GO:1990525">
    <property type="term" value="F:BIR domain binding"/>
    <property type="evidence" value="ECO:0007669"/>
    <property type="project" value="UniProtKB-ARBA"/>
</dbReference>
<dbReference type="PROSITE" id="PS01121">
    <property type="entry name" value="CASPASE_HIS"/>
    <property type="match status" value="1"/>
</dbReference>
<dbReference type="FunFam" id="3.40.50.1460:FF:000001">
    <property type="entry name" value="Caspase-3 preproprotein"/>
    <property type="match status" value="1"/>
</dbReference>
<dbReference type="PANTHER" id="PTHR10454">
    <property type="entry name" value="CASPASE"/>
    <property type="match status" value="1"/>
</dbReference>
<evidence type="ECO:0000256" key="2">
    <source>
        <dbReference type="ARBA" id="ARBA00022670"/>
    </source>
</evidence>
<evidence type="ECO:0000313" key="11">
    <source>
        <dbReference type="Proteomes" id="UP000494165"/>
    </source>
</evidence>
<keyword evidence="4" id="KW-0378">Hydrolase</keyword>
<evidence type="ECO:0000259" key="8">
    <source>
        <dbReference type="PROSITE" id="PS50207"/>
    </source>
</evidence>
<dbReference type="OrthoDB" id="6116485at2759"/>
<keyword evidence="5" id="KW-0788">Thiol protease</keyword>
<keyword evidence="6" id="KW-0865">Zymogen</keyword>
<dbReference type="GO" id="GO:0004197">
    <property type="term" value="F:cysteine-type endopeptidase activity"/>
    <property type="evidence" value="ECO:0007669"/>
    <property type="project" value="InterPro"/>
</dbReference>
<name>A0A8S1CJI9_9INSE</name>
<dbReference type="PRINTS" id="PR00376">
    <property type="entry name" value="IL1BCENZYME"/>
</dbReference>
<sequence length="294" mass="32844">MSDAEVEVDNNKMNFEKSAGNGDVGDAWGLGSSNRIVQAMAPTAKNDFYYKMTHNRRGRAIIFNHEHFNQSNLSIRNGTNVDAENLRETFEGLGFDVTVHKDPLLSDIEYVINKAAKENHSEADCIAVIVLSHGEDKILYARDAEYKPEILWNAFTADKCPTLAGKPKLFFIQACQGDRLDRGVAMSTEHDGQKSGLAYKIPVYADFLISFSTVPGYYSWRNVNKGSWFMQALCEILRRSGTSLDLLTLMTLVAQKVALGFESSSSDPTMHGNKQIPSTTTMLTRMLIFTQKHI</sequence>
<dbReference type="GO" id="GO:0006508">
    <property type="term" value="P:proteolysis"/>
    <property type="evidence" value="ECO:0007669"/>
    <property type="project" value="UniProtKB-KW"/>
</dbReference>
<gene>
    <name evidence="10" type="ORF">CLODIP_2_CD11795</name>
</gene>
<dbReference type="CDD" id="cd00032">
    <property type="entry name" value="CASc"/>
    <property type="match status" value="1"/>
</dbReference>
<evidence type="ECO:0000256" key="6">
    <source>
        <dbReference type="ARBA" id="ARBA00023145"/>
    </source>
</evidence>
<accession>A0A8S1CJI9</accession>
<dbReference type="Pfam" id="PF00656">
    <property type="entry name" value="Peptidase_C14"/>
    <property type="match status" value="1"/>
</dbReference>
<protein>
    <recommendedName>
        <fullName evidence="12">Caspase family p20 domain-containing protein</fullName>
    </recommendedName>
</protein>
<feature type="domain" description="Caspase family p20" evidence="9">
    <location>
        <begin position="56"/>
        <end position="179"/>
    </location>
</feature>
<keyword evidence="2" id="KW-0645">Protease</keyword>
<evidence type="ECO:0000259" key="9">
    <source>
        <dbReference type="PROSITE" id="PS50208"/>
    </source>
</evidence>
<dbReference type="SMART" id="SM00115">
    <property type="entry name" value="CASc"/>
    <property type="match status" value="1"/>
</dbReference>
<feature type="domain" description="Caspase family p10" evidence="8">
    <location>
        <begin position="197"/>
        <end position="291"/>
    </location>
</feature>
<dbReference type="SUPFAM" id="SSF52129">
    <property type="entry name" value="Caspase-like"/>
    <property type="match status" value="1"/>
</dbReference>
<evidence type="ECO:0000256" key="5">
    <source>
        <dbReference type="ARBA" id="ARBA00022807"/>
    </source>
</evidence>
<reference evidence="10 11" key="1">
    <citation type="submission" date="2020-04" db="EMBL/GenBank/DDBJ databases">
        <authorList>
            <person name="Alioto T."/>
            <person name="Alioto T."/>
            <person name="Gomez Garrido J."/>
        </authorList>
    </citation>
    <scope>NUCLEOTIDE SEQUENCE [LARGE SCALE GENOMIC DNA]</scope>
</reference>
<organism evidence="10 11">
    <name type="scientific">Cloeon dipterum</name>
    <dbReference type="NCBI Taxonomy" id="197152"/>
    <lineage>
        <taxon>Eukaryota</taxon>
        <taxon>Metazoa</taxon>
        <taxon>Ecdysozoa</taxon>
        <taxon>Arthropoda</taxon>
        <taxon>Hexapoda</taxon>
        <taxon>Insecta</taxon>
        <taxon>Pterygota</taxon>
        <taxon>Palaeoptera</taxon>
        <taxon>Ephemeroptera</taxon>
        <taxon>Pisciforma</taxon>
        <taxon>Baetidae</taxon>
        <taxon>Cloeon</taxon>
    </lineage>
</organism>
<evidence type="ECO:0008006" key="12">
    <source>
        <dbReference type="Google" id="ProtNLM"/>
    </source>
</evidence>
<dbReference type="InterPro" id="IPR002398">
    <property type="entry name" value="Pept_C14"/>
</dbReference>
<dbReference type="PANTHER" id="PTHR10454:SF245">
    <property type="entry name" value="CASPASE-RELATED"/>
    <property type="match status" value="1"/>
</dbReference>
<dbReference type="InterPro" id="IPR033139">
    <property type="entry name" value="Caspase_cys_AS"/>
</dbReference>
<dbReference type="InterPro" id="IPR015917">
    <property type="entry name" value="Pept_C14A"/>
</dbReference>
<dbReference type="Gene3D" id="3.40.50.1460">
    <property type="match status" value="1"/>
</dbReference>
<comment type="similarity">
    <text evidence="1 7">Belongs to the peptidase C14A family.</text>
</comment>
<dbReference type="PROSITE" id="PS01122">
    <property type="entry name" value="CASPASE_CYS"/>
    <property type="match status" value="1"/>
</dbReference>
<keyword evidence="3" id="KW-0053">Apoptosis</keyword>
<dbReference type="AlphaFoldDB" id="A0A8S1CJI9"/>
<dbReference type="GO" id="GO:0005737">
    <property type="term" value="C:cytoplasm"/>
    <property type="evidence" value="ECO:0007669"/>
    <property type="project" value="TreeGrafter"/>
</dbReference>
<dbReference type="PROSITE" id="PS50207">
    <property type="entry name" value="CASPASE_P10"/>
    <property type="match status" value="1"/>
</dbReference>